<evidence type="ECO:0000313" key="1">
    <source>
        <dbReference type="EMBL" id="KAF0287395.1"/>
    </source>
</evidence>
<dbReference type="PANTHER" id="PTHR34094:SF1">
    <property type="entry name" value="PROTEIN FAM185A"/>
    <property type="match status" value="1"/>
</dbReference>
<reference evidence="1 2" key="1">
    <citation type="submission" date="2019-07" db="EMBL/GenBank/DDBJ databases">
        <title>Draft genome assembly of a fouling barnacle, Amphibalanus amphitrite (Darwin, 1854): The first reference genome for Thecostraca.</title>
        <authorList>
            <person name="Kim W."/>
        </authorList>
    </citation>
    <scope>NUCLEOTIDE SEQUENCE [LARGE SCALE GENOMIC DNA]</scope>
    <source>
        <strain evidence="1">SNU_AA5</strain>
        <tissue evidence="1">Soma without cirri and trophi</tissue>
    </source>
</reference>
<dbReference type="Proteomes" id="UP000440578">
    <property type="component" value="Unassembled WGS sequence"/>
</dbReference>
<sequence length="246" mass="24718">MALGVGLNQAQTELCVADVEVRSAAAVSVSGMECSRAAVNASEDVTLTAVRAGHVTVSTPAAVRVNKLLLGNATLEAEEVDSSAARLQGQTVTVSARSRCHLSDIYADRARLEVRSADLRVGTIHGDATVTAAGEGEVVIGGVDGSVSVSAPAAAVRCHISRLSADSRLSCGRSVQLSLAPGVGCRLQVRGPPPELDPRLGAASAGAGGTAEVAVAGGGPLLLLESPVAARVTLQDWAAAVAGWAR</sequence>
<proteinExistence type="predicted"/>
<dbReference type="EMBL" id="VIIS01002194">
    <property type="protein sequence ID" value="KAF0287395.1"/>
    <property type="molecule type" value="Genomic_DNA"/>
</dbReference>
<comment type="caution">
    <text evidence="1">The sequence shown here is derived from an EMBL/GenBank/DDBJ whole genome shotgun (WGS) entry which is preliminary data.</text>
</comment>
<gene>
    <name evidence="1" type="ORF">FJT64_014191</name>
</gene>
<evidence type="ECO:0008006" key="3">
    <source>
        <dbReference type="Google" id="ProtNLM"/>
    </source>
</evidence>
<keyword evidence="2" id="KW-1185">Reference proteome</keyword>
<dbReference type="PANTHER" id="PTHR34094">
    <property type="match status" value="1"/>
</dbReference>
<name>A0A6A4V1A3_AMPAM</name>
<accession>A0A6A4V1A3</accession>
<protein>
    <recommendedName>
        <fullName evidence="3">Adhesin domain-containing protein</fullName>
    </recommendedName>
</protein>
<dbReference type="AlphaFoldDB" id="A0A6A4V1A3"/>
<evidence type="ECO:0000313" key="2">
    <source>
        <dbReference type="Proteomes" id="UP000440578"/>
    </source>
</evidence>
<organism evidence="1 2">
    <name type="scientific">Amphibalanus amphitrite</name>
    <name type="common">Striped barnacle</name>
    <name type="synonym">Balanus amphitrite</name>
    <dbReference type="NCBI Taxonomy" id="1232801"/>
    <lineage>
        <taxon>Eukaryota</taxon>
        <taxon>Metazoa</taxon>
        <taxon>Ecdysozoa</taxon>
        <taxon>Arthropoda</taxon>
        <taxon>Crustacea</taxon>
        <taxon>Multicrustacea</taxon>
        <taxon>Cirripedia</taxon>
        <taxon>Thoracica</taxon>
        <taxon>Thoracicalcarea</taxon>
        <taxon>Balanomorpha</taxon>
        <taxon>Balanoidea</taxon>
        <taxon>Balanidae</taxon>
        <taxon>Amphibalaninae</taxon>
        <taxon>Amphibalanus</taxon>
    </lineage>
</organism>